<dbReference type="Gene3D" id="3.30.1150.10">
    <property type="match status" value="1"/>
</dbReference>
<dbReference type="SUPFAM" id="SSF74653">
    <property type="entry name" value="TolA/TonB C-terminal domain"/>
    <property type="match status" value="1"/>
</dbReference>
<dbReference type="GO" id="GO:0055085">
    <property type="term" value="P:transmembrane transport"/>
    <property type="evidence" value="ECO:0007669"/>
    <property type="project" value="InterPro"/>
</dbReference>
<dbReference type="Pfam" id="PF03544">
    <property type="entry name" value="TonB_C"/>
    <property type="match status" value="1"/>
</dbReference>
<dbReference type="AlphaFoldDB" id="A0A1T4XI71"/>
<dbReference type="EMBL" id="FUYE01000004">
    <property type="protein sequence ID" value="SKA89143.1"/>
    <property type="molecule type" value="Genomic_DNA"/>
</dbReference>
<name>A0A1T4XI71_9BACT</name>
<sequence>MLVGCTTNSALKMPQGVDNTYTRAYAEWQSYQKQGIPTQDPRIIKTVTPRMPESFLKRPHAKNKHTSVTVNVLAIINEQGTAEGIAIYGEGSEEFRPAIEKALRHWVFKPALLRGKPHTSCIKFPIRFVIR</sequence>
<accession>A0A1T4XI71</accession>
<keyword evidence="3" id="KW-1185">Reference proteome</keyword>
<reference evidence="3" key="1">
    <citation type="submission" date="2017-02" db="EMBL/GenBank/DDBJ databases">
        <authorList>
            <person name="Varghese N."/>
            <person name="Submissions S."/>
        </authorList>
    </citation>
    <scope>NUCLEOTIDE SEQUENCE [LARGE SCALE GENOMIC DNA]</scope>
    <source>
        <strain evidence="3">ATCC 700200</strain>
    </source>
</reference>
<evidence type="ECO:0000313" key="2">
    <source>
        <dbReference type="EMBL" id="SKA89143.1"/>
    </source>
</evidence>
<protein>
    <submittedName>
        <fullName evidence="2">TonB protein C-terminal</fullName>
    </submittedName>
</protein>
<dbReference type="Proteomes" id="UP000190774">
    <property type="component" value="Unassembled WGS sequence"/>
</dbReference>
<feature type="domain" description="TonB C-terminal" evidence="1">
    <location>
        <begin position="61"/>
        <end position="130"/>
    </location>
</feature>
<dbReference type="STRING" id="48467.SAMN02745166_01544"/>
<gene>
    <name evidence="2" type="ORF">SAMN02745166_01544</name>
</gene>
<dbReference type="InterPro" id="IPR037682">
    <property type="entry name" value="TonB_C"/>
</dbReference>
<evidence type="ECO:0000259" key="1">
    <source>
        <dbReference type="Pfam" id="PF03544"/>
    </source>
</evidence>
<organism evidence="2 3">
    <name type="scientific">Prosthecobacter debontii</name>
    <dbReference type="NCBI Taxonomy" id="48467"/>
    <lineage>
        <taxon>Bacteria</taxon>
        <taxon>Pseudomonadati</taxon>
        <taxon>Verrucomicrobiota</taxon>
        <taxon>Verrucomicrobiia</taxon>
        <taxon>Verrucomicrobiales</taxon>
        <taxon>Verrucomicrobiaceae</taxon>
        <taxon>Prosthecobacter</taxon>
    </lineage>
</organism>
<evidence type="ECO:0000313" key="3">
    <source>
        <dbReference type="Proteomes" id="UP000190774"/>
    </source>
</evidence>
<proteinExistence type="predicted"/>